<dbReference type="HAMAP" id="MF_00034">
    <property type="entry name" value="RuvC"/>
    <property type="match status" value="1"/>
</dbReference>
<dbReference type="RefSeq" id="WP_311657163.1">
    <property type="nucleotide sequence ID" value="NZ_JAVRHY010000002.1"/>
</dbReference>
<evidence type="ECO:0000313" key="15">
    <source>
        <dbReference type="Proteomes" id="UP001259982"/>
    </source>
</evidence>
<keyword evidence="9 12" id="KW-0238">DNA-binding</keyword>
<keyword evidence="3 12" id="KW-0540">Nuclease</keyword>
<dbReference type="EMBL" id="JAVRHY010000002">
    <property type="protein sequence ID" value="MDT0617407.1"/>
    <property type="molecule type" value="Genomic_DNA"/>
</dbReference>
<dbReference type="InterPro" id="IPR020563">
    <property type="entry name" value="X-over_junc_endoDNase_Mg_BS"/>
</dbReference>
<name>A0ABU3B4N0_9GAMM</name>
<comment type="caution">
    <text evidence="14">The sequence shown here is derived from an EMBL/GenBank/DDBJ whole genome shotgun (WGS) entry which is preliminary data.</text>
</comment>
<evidence type="ECO:0000256" key="4">
    <source>
        <dbReference type="ARBA" id="ARBA00022723"/>
    </source>
</evidence>
<keyword evidence="6 12" id="KW-0227">DNA damage</keyword>
<sequence length="168" mass="17566">MSRILGIDPGSRVTGYGLIDGDAGRPVLVAHGCIRQPDGEPFPERLARIFAEVGAVIKTHDPAEMAIEDVFVSRNAASALKLGQARGAAICAGAAVGLPVAEYTPAKVKQALVGRGAADKRQVAHMVGMLLGVREPLQADAADALAVAICHLHHRQTAERRPARARAS</sequence>
<evidence type="ECO:0000256" key="2">
    <source>
        <dbReference type="ARBA" id="ARBA00022490"/>
    </source>
</evidence>
<keyword evidence="7 12" id="KW-0378">Hydrolase</keyword>
<dbReference type="NCBIfam" id="TIGR00228">
    <property type="entry name" value="ruvC"/>
    <property type="match status" value="1"/>
</dbReference>
<keyword evidence="8 12" id="KW-0460">Magnesium</keyword>
<keyword evidence="11 12" id="KW-0234">DNA repair</keyword>
<evidence type="ECO:0000256" key="6">
    <source>
        <dbReference type="ARBA" id="ARBA00022763"/>
    </source>
</evidence>
<accession>A0ABU3B4N0</accession>
<evidence type="ECO:0000256" key="7">
    <source>
        <dbReference type="ARBA" id="ARBA00022801"/>
    </source>
</evidence>
<comment type="catalytic activity">
    <reaction evidence="12">
        <text>Endonucleolytic cleavage at a junction such as a reciprocal single-stranded crossover between two homologous DNA duplexes (Holliday junction).</text>
        <dbReference type="EC" id="3.1.21.10"/>
    </reaction>
</comment>
<evidence type="ECO:0000256" key="3">
    <source>
        <dbReference type="ARBA" id="ARBA00022722"/>
    </source>
</evidence>
<keyword evidence="15" id="KW-1185">Reference proteome</keyword>
<comment type="subcellular location">
    <subcellularLocation>
        <location evidence="12">Cytoplasm</location>
    </subcellularLocation>
</comment>
<comment type="function">
    <text evidence="12">The RuvA-RuvB-RuvC complex processes Holliday junction (HJ) DNA during genetic recombination and DNA repair. Endonuclease that resolves HJ intermediates. Cleaves cruciform DNA by making single-stranded nicks across the HJ at symmetrical positions within the homologous arms, yielding a 5'-phosphate and a 3'-hydroxyl group; requires a central core of homology in the junction. The consensus cleavage sequence is 5'-(A/T)TT(C/G)-3'. Cleavage occurs on the 3'-side of the TT dinucleotide at the point of strand exchange. HJ branch migration catalyzed by RuvA-RuvB allows RuvC to scan DNA until it finds its consensus sequence, where it cleaves and resolves the cruciform DNA.</text>
</comment>
<comment type="subunit">
    <text evidence="12">Homodimer which binds Holliday junction (HJ) DNA. The HJ becomes 2-fold symmetrical on binding to RuvC with unstacked arms; it has a different conformation from HJ DNA in complex with RuvA. In the full resolvosome a probable DNA-RuvA(4)-RuvB(12)-RuvC(2) complex forms which resolves the HJ.</text>
</comment>
<dbReference type="PROSITE" id="PS01321">
    <property type="entry name" value="RUVC"/>
    <property type="match status" value="1"/>
</dbReference>
<dbReference type="PANTHER" id="PTHR30194">
    <property type="entry name" value="CROSSOVER JUNCTION ENDODEOXYRIBONUCLEASE RUVC"/>
    <property type="match status" value="1"/>
</dbReference>
<dbReference type="InterPro" id="IPR036397">
    <property type="entry name" value="RNaseH_sf"/>
</dbReference>
<evidence type="ECO:0000256" key="11">
    <source>
        <dbReference type="ARBA" id="ARBA00023204"/>
    </source>
</evidence>
<dbReference type="Gene3D" id="3.30.420.10">
    <property type="entry name" value="Ribonuclease H-like superfamily/Ribonuclease H"/>
    <property type="match status" value="1"/>
</dbReference>
<keyword evidence="5 12" id="KW-0255">Endonuclease</keyword>
<proteinExistence type="inferred from homology"/>
<gene>
    <name evidence="12 14" type="primary">ruvC</name>
    <name evidence="14" type="ORF">RM531_02885</name>
</gene>
<dbReference type="PRINTS" id="PR00696">
    <property type="entry name" value="RSOLVASERUVC"/>
</dbReference>
<feature type="active site" evidence="12">
    <location>
        <position position="8"/>
    </location>
</feature>
<dbReference type="Proteomes" id="UP001259982">
    <property type="component" value="Unassembled WGS sequence"/>
</dbReference>
<evidence type="ECO:0000313" key="14">
    <source>
        <dbReference type="EMBL" id="MDT0617407.1"/>
    </source>
</evidence>
<feature type="active site" evidence="12">
    <location>
        <position position="140"/>
    </location>
</feature>
<dbReference type="InterPro" id="IPR012337">
    <property type="entry name" value="RNaseH-like_sf"/>
</dbReference>
<keyword evidence="4 12" id="KW-0479">Metal-binding</keyword>
<dbReference type="PANTHER" id="PTHR30194:SF3">
    <property type="entry name" value="CROSSOVER JUNCTION ENDODEOXYRIBONUCLEASE RUVC"/>
    <property type="match status" value="1"/>
</dbReference>
<evidence type="ECO:0000256" key="8">
    <source>
        <dbReference type="ARBA" id="ARBA00022842"/>
    </source>
</evidence>
<protein>
    <recommendedName>
        <fullName evidence="12 13">Crossover junction endodeoxyribonuclease RuvC</fullName>
        <ecNumber evidence="12 13">3.1.21.10</ecNumber>
    </recommendedName>
    <alternativeName>
        <fullName evidence="12">Holliday junction nuclease RuvC</fullName>
    </alternativeName>
    <alternativeName>
        <fullName evidence="12">Holliday junction resolvase RuvC</fullName>
    </alternativeName>
</protein>
<feature type="active site" evidence="12">
    <location>
        <position position="68"/>
    </location>
</feature>
<dbReference type="CDD" id="cd16962">
    <property type="entry name" value="RuvC"/>
    <property type="match status" value="1"/>
</dbReference>
<feature type="binding site" evidence="12">
    <location>
        <position position="8"/>
    </location>
    <ligand>
        <name>Mg(2+)</name>
        <dbReference type="ChEBI" id="CHEBI:18420"/>
        <label>1</label>
    </ligand>
</feature>
<evidence type="ECO:0000256" key="12">
    <source>
        <dbReference type="HAMAP-Rule" id="MF_00034"/>
    </source>
</evidence>
<evidence type="ECO:0000256" key="9">
    <source>
        <dbReference type="ARBA" id="ARBA00023125"/>
    </source>
</evidence>
<feature type="binding site" evidence="12">
    <location>
        <position position="68"/>
    </location>
    <ligand>
        <name>Mg(2+)</name>
        <dbReference type="ChEBI" id="CHEBI:18420"/>
        <label>2</label>
    </ligand>
</feature>
<evidence type="ECO:0000256" key="5">
    <source>
        <dbReference type="ARBA" id="ARBA00022759"/>
    </source>
</evidence>
<keyword evidence="2 12" id="KW-0963">Cytoplasm</keyword>
<organism evidence="14 15">
    <name type="scientific">Spectribacter acetivorans</name>
    <dbReference type="NCBI Taxonomy" id="3075603"/>
    <lineage>
        <taxon>Bacteria</taxon>
        <taxon>Pseudomonadati</taxon>
        <taxon>Pseudomonadota</taxon>
        <taxon>Gammaproteobacteria</taxon>
        <taxon>Salinisphaerales</taxon>
        <taxon>Salinisphaeraceae</taxon>
        <taxon>Spectribacter</taxon>
    </lineage>
</organism>
<reference evidence="14 15" key="1">
    <citation type="submission" date="2023-09" db="EMBL/GenBank/DDBJ databases">
        <authorList>
            <person name="Rey-Velasco X."/>
        </authorList>
    </citation>
    <scope>NUCLEOTIDE SEQUENCE [LARGE SCALE GENOMIC DNA]</scope>
    <source>
        <strain evidence="14 15">P385</strain>
    </source>
</reference>
<comment type="similarity">
    <text evidence="1 12">Belongs to the RuvC family.</text>
</comment>
<evidence type="ECO:0000256" key="13">
    <source>
        <dbReference type="NCBIfam" id="TIGR00228"/>
    </source>
</evidence>
<evidence type="ECO:0000256" key="10">
    <source>
        <dbReference type="ARBA" id="ARBA00023172"/>
    </source>
</evidence>
<comment type="cofactor">
    <cofactor evidence="12">
        <name>Mg(2+)</name>
        <dbReference type="ChEBI" id="CHEBI:18420"/>
    </cofactor>
    <text evidence="12">Binds 2 Mg(2+) ion per subunit.</text>
</comment>
<feature type="binding site" evidence="12">
    <location>
        <position position="140"/>
    </location>
    <ligand>
        <name>Mg(2+)</name>
        <dbReference type="ChEBI" id="CHEBI:18420"/>
        <label>1</label>
    </ligand>
</feature>
<dbReference type="EC" id="3.1.21.10" evidence="12 13"/>
<dbReference type="Pfam" id="PF02075">
    <property type="entry name" value="RuvC"/>
    <property type="match status" value="1"/>
</dbReference>
<keyword evidence="10 12" id="KW-0233">DNA recombination</keyword>
<evidence type="ECO:0000256" key="1">
    <source>
        <dbReference type="ARBA" id="ARBA00009518"/>
    </source>
</evidence>
<dbReference type="SUPFAM" id="SSF53098">
    <property type="entry name" value="Ribonuclease H-like"/>
    <property type="match status" value="1"/>
</dbReference>
<dbReference type="InterPro" id="IPR002176">
    <property type="entry name" value="X-over_junc_endoDNase_RuvC"/>
</dbReference>